<comment type="caution">
    <text evidence="2">The sequence shown here is derived from an EMBL/GenBank/DDBJ whole genome shotgun (WGS) entry which is preliminary data.</text>
</comment>
<proteinExistence type="predicted"/>
<reference evidence="2 3" key="1">
    <citation type="submission" date="2016-08" db="EMBL/GenBank/DDBJ databases">
        <title>A Parts List for Fungal Cellulosomes Revealed by Comparative Genomics.</title>
        <authorList>
            <consortium name="DOE Joint Genome Institute"/>
            <person name="Haitjema C.H."/>
            <person name="Gilmore S.P."/>
            <person name="Henske J.K."/>
            <person name="Solomon K.V."/>
            <person name="De Groot R."/>
            <person name="Kuo A."/>
            <person name="Mondo S.J."/>
            <person name="Salamov A.A."/>
            <person name="Labutti K."/>
            <person name="Zhao Z."/>
            <person name="Chiniquy J."/>
            <person name="Barry K."/>
            <person name="Brewer H.M."/>
            <person name="Purvine S.O."/>
            <person name="Wright A.T."/>
            <person name="Boxma B."/>
            <person name="Van Alen T."/>
            <person name="Hackstein J.H."/>
            <person name="Baker S.E."/>
            <person name="Grigoriev I.V."/>
            <person name="O'Malley M.A."/>
        </authorList>
    </citation>
    <scope>NUCLEOTIDE SEQUENCE [LARGE SCALE GENOMIC DNA]</scope>
    <source>
        <strain evidence="2 3">G1</strain>
    </source>
</reference>
<evidence type="ECO:0000313" key="3">
    <source>
        <dbReference type="Proteomes" id="UP000193920"/>
    </source>
</evidence>
<feature type="compositionally biased region" description="Polar residues" evidence="1">
    <location>
        <begin position="344"/>
        <end position="354"/>
    </location>
</feature>
<evidence type="ECO:0000313" key="2">
    <source>
        <dbReference type="EMBL" id="ORY59843.1"/>
    </source>
</evidence>
<dbReference type="STRING" id="1754190.A0A1Y2DKR4"/>
<protein>
    <submittedName>
        <fullName evidence="2">Uncharacterized protein</fullName>
    </submittedName>
</protein>
<dbReference type="EMBL" id="MCOG01000063">
    <property type="protein sequence ID" value="ORY59843.1"/>
    <property type="molecule type" value="Genomic_DNA"/>
</dbReference>
<gene>
    <name evidence="2" type="ORF">LY90DRAFT_668809</name>
</gene>
<keyword evidence="3" id="KW-1185">Reference proteome</keyword>
<sequence length="557" mass="64849">MMNSSDSETDTSSSSSSSEYDNHRWFRNLLRRYNNPMRHLSMSSSVATSFVYKDKRLADCKISLPLEKKKVKNSKSIETIKNEGSPILNIIDNSIIHPLGNNNSIPVYFQNEEKYVSDSKNVVSSSFEDISTLLKHPPDNKNEELPNKVKHLEKINSERFVQLKNNNDNKNDRKNQYNKGSFSFDSLDSLIKLNQLENSEYSPPTKEYTLPINNNSEIIVNHCIISPSSDNYGKNSKYKEISYKEGKRIKKEIELNKRLKSLKKNNEDLMIEDENNMKNIVIKNQRHFDSIFSDENYEPSTESSTNKTINSIIDAITNRPINKSLLQGHSISQRNKSEDVESAKMNSNPIYSTLDNNRENVVNRENREKINEPVINANAIKNCENKQTDQFFNNSEIPKISNMIREDKRISSSNSDIIIKAQAIKGLGEIDIQEWNKKLENDEYYINKENYEDKIIKKAFSLPITEKNNNNIDSKVDILYSLLYTLRNDYENNQQFNQQFNVDLITDESRKTYTLLNKKVKQIYKEFSYIKHQLLIKNKNDLKTTTFKNQNILIFLK</sequence>
<dbReference type="Proteomes" id="UP000193920">
    <property type="component" value="Unassembled WGS sequence"/>
</dbReference>
<feature type="compositionally biased region" description="Low complexity" evidence="1">
    <location>
        <begin position="1"/>
        <end position="19"/>
    </location>
</feature>
<evidence type="ECO:0000256" key="1">
    <source>
        <dbReference type="SAM" id="MobiDB-lite"/>
    </source>
</evidence>
<dbReference type="OrthoDB" id="2163694at2759"/>
<name>A0A1Y2DKR4_9FUNG</name>
<accession>A0A1Y2DKR4</accession>
<organism evidence="2 3">
    <name type="scientific">Neocallimastix californiae</name>
    <dbReference type="NCBI Taxonomy" id="1754190"/>
    <lineage>
        <taxon>Eukaryota</taxon>
        <taxon>Fungi</taxon>
        <taxon>Fungi incertae sedis</taxon>
        <taxon>Chytridiomycota</taxon>
        <taxon>Chytridiomycota incertae sedis</taxon>
        <taxon>Neocallimastigomycetes</taxon>
        <taxon>Neocallimastigales</taxon>
        <taxon>Neocallimastigaceae</taxon>
        <taxon>Neocallimastix</taxon>
    </lineage>
</organism>
<feature type="region of interest" description="Disordered" evidence="1">
    <location>
        <begin position="334"/>
        <end position="354"/>
    </location>
</feature>
<dbReference type="AlphaFoldDB" id="A0A1Y2DKR4"/>
<feature type="region of interest" description="Disordered" evidence="1">
    <location>
        <begin position="1"/>
        <end position="20"/>
    </location>
</feature>